<evidence type="ECO:0000313" key="6">
    <source>
        <dbReference type="EMBL" id="KKM27087.1"/>
    </source>
</evidence>
<evidence type="ECO:0000259" key="4">
    <source>
        <dbReference type="Pfam" id="PF07992"/>
    </source>
</evidence>
<dbReference type="SUPFAM" id="SSF51905">
    <property type="entry name" value="FAD/NAD(P)-binding domain"/>
    <property type="match status" value="1"/>
</dbReference>
<dbReference type="Pfam" id="PF18267">
    <property type="entry name" value="Rubredoxin_C"/>
    <property type="match status" value="1"/>
</dbReference>
<comment type="cofactor">
    <cofactor evidence="1">
        <name>FAD</name>
        <dbReference type="ChEBI" id="CHEBI:57692"/>
    </cofactor>
</comment>
<dbReference type="Gene3D" id="3.50.50.60">
    <property type="entry name" value="FAD/NAD(P)-binding domain"/>
    <property type="match status" value="2"/>
</dbReference>
<dbReference type="EMBL" id="LAZR01012389">
    <property type="protein sequence ID" value="KKM27087.1"/>
    <property type="molecule type" value="Genomic_DNA"/>
</dbReference>
<dbReference type="Pfam" id="PF07992">
    <property type="entry name" value="Pyr_redox_2"/>
    <property type="match status" value="1"/>
</dbReference>
<dbReference type="AlphaFoldDB" id="A0A0F9IHS6"/>
<keyword evidence="2" id="KW-0285">Flavoprotein</keyword>
<organism evidence="6">
    <name type="scientific">marine sediment metagenome</name>
    <dbReference type="NCBI Taxonomy" id="412755"/>
    <lineage>
        <taxon>unclassified sequences</taxon>
        <taxon>metagenomes</taxon>
        <taxon>ecological metagenomes</taxon>
    </lineage>
</organism>
<feature type="non-terminal residue" evidence="6">
    <location>
        <position position="1"/>
    </location>
</feature>
<sequence length="316" mass="34884">DFLLIASGGSPLKLPWKGVDLEGVSTLYNLDDAKDVAEQACTAKNAVIIGGGSIAMKVIRNFKKIGLNISIIEKASHLWPIGFDRKVARIIEKKIEENGIHIYLNEEVVEFKGDNNKLSSVVLKNGEKIPAEIAVITIGIKPNIDFLVDSEVKIEEGILVDSNMRTNISGIFAAGDVAQIYDPLYERPILHPTWGNAKKQGRIAAVNMTGGNLLYKGVIPIQSIKIFGFTAIAVGITHSKKNFDEISWVSFEKEQCRKFVLKKNRLVGALVLGKDIDKKILKPLLKKAVSNQVKIDQYKSLLLDETLDFNALFNKS</sequence>
<dbReference type="PRINTS" id="PR00411">
    <property type="entry name" value="PNDRDTASEI"/>
</dbReference>
<dbReference type="PANTHER" id="PTHR43429">
    <property type="entry name" value="PYRIDINE NUCLEOTIDE-DISULFIDE OXIDOREDUCTASE DOMAIN-CONTAINING"/>
    <property type="match status" value="1"/>
</dbReference>
<evidence type="ECO:0000259" key="5">
    <source>
        <dbReference type="Pfam" id="PF18267"/>
    </source>
</evidence>
<name>A0A0F9IHS6_9ZZZZ</name>
<evidence type="ECO:0000256" key="3">
    <source>
        <dbReference type="ARBA" id="ARBA00022827"/>
    </source>
</evidence>
<proteinExistence type="predicted"/>
<evidence type="ECO:0008006" key="7">
    <source>
        <dbReference type="Google" id="ProtNLM"/>
    </source>
</evidence>
<dbReference type="InterPro" id="IPR036188">
    <property type="entry name" value="FAD/NAD-bd_sf"/>
</dbReference>
<accession>A0A0F9IHS6</accession>
<feature type="domain" description="NADH-rubredoxin oxidoreductase C-terminal" evidence="5">
    <location>
        <begin position="220"/>
        <end position="287"/>
    </location>
</feature>
<feature type="domain" description="FAD/NAD(P)-binding" evidence="4">
    <location>
        <begin position="3"/>
        <end position="185"/>
    </location>
</feature>
<gene>
    <name evidence="6" type="ORF">LCGC14_1578280</name>
</gene>
<evidence type="ECO:0000256" key="1">
    <source>
        <dbReference type="ARBA" id="ARBA00001974"/>
    </source>
</evidence>
<comment type="caution">
    <text evidence="6">The sequence shown here is derived from an EMBL/GenBank/DDBJ whole genome shotgun (WGS) entry which is preliminary data.</text>
</comment>
<dbReference type="InterPro" id="IPR023753">
    <property type="entry name" value="FAD/NAD-binding_dom"/>
</dbReference>
<dbReference type="InterPro" id="IPR041575">
    <property type="entry name" value="Rubredoxin_C"/>
</dbReference>
<protein>
    <recommendedName>
        <fullName evidence="7">FAD/NAD(P)-binding domain-containing protein</fullName>
    </recommendedName>
</protein>
<dbReference type="PRINTS" id="PR00368">
    <property type="entry name" value="FADPNR"/>
</dbReference>
<dbReference type="InterPro" id="IPR050260">
    <property type="entry name" value="FAD-bd_OxRdtase"/>
</dbReference>
<keyword evidence="3" id="KW-0274">FAD</keyword>
<dbReference type="PANTHER" id="PTHR43429:SF3">
    <property type="entry name" value="NITRITE REDUCTASE [NAD(P)H]"/>
    <property type="match status" value="1"/>
</dbReference>
<dbReference type="GO" id="GO:0016491">
    <property type="term" value="F:oxidoreductase activity"/>
    <property type="evidence" value="ECO:0007669"/>
    <property type="project" value="InterPro"/>
</dbReference>
<reference evidence="6" key="1">
    <citation type="journal article" date="2015" name="Nature">
        <title>Complex archaea that bridge the gap between prokaryotes and eukaryotes.</title>
        <authorList>
            <person name="Spang A."/>
            <person name="Saw J.H."/>
            <person name="Jorgensen S.L."/>
            <person name="Zaremba-Niedzwiedzka K."/>
            <person name="Martijn J."/>
            <person name="Lind A.E."/>
            <person name="van Eijk R."/>
            <person name="Schleper C."/>
            <person name="Guy L."/>
            <person name="Ettema T.J."/>
        </authorList>
    </citation>
    <scope>NUCLEOTIDE SEQUENCE</scope>
</reference>
<evidence type="ECO:0000256" key="2">
    <source>
        <dbReference type="ARBA" id="ARBA00022630"/>
    </source>
</evidence>